<gene>
    <name evidence="2" type="ORF">CJ014_20440</name>
</gene>
<dbReference type="InterPro" id="IPR002048">
    <property type="entry name" value="EF_hand_dom"/>
</dbReference>
<evidence type="ECO:0000313" key="3">
    <source>
        <dbReference type="Proteomes" id="UP000231070"/>
    </source>
</evidence>
<dbReference type="EMBL" id="NQVN01000018">
    <property type="protein sequence ID" value="PIO97396.1"/>
    <property type="molecule type" value="Genomic_DNA"/>
</dbReference>
<dbReference type="GO" id="GO:0005509">
    <property type="term" value="F:calcium ion binding"/>
    <property type="evidence" value="ECO:0007669"/>
    <property type="project" value="InterPro"/>
</dbReference>
<feature type="domain" description="EF-hand" evidence="1">
    <location>
        <begin position="111"/>
        <end position="146"/>
    </location>
</feature>
<dbReference type="PROSITE" id="PS50222">
    <property type="entry name" value="EF_HAND_2"/>
    <property type="match status" value="1"/>
</dbReference>
<dbReference type="InterPro" id="IPR011992">
    <property type="entry name" value="EF-hand-dom_pair"/>
</dbReference>
<dbReference type="SUPFAM" id="SSF47473">
    <property type="entry name" value="EF-hand"/>
    <property type="match status" value="1"/>
</dbReference>
<dbReference type="AlphaFoldDB" id="A0A2G9WRR4"/>
<dbReference type="Proteomes" id="UP000231070">
    <property type="component" value="Unassembled WGS sequence"/>
</dbReference>
<proteinExistence type="predicted"/>
<protein>
    <recommendedName>
        <fullName evidence="1">EF-hand domain-containing protein</fullName>
    </recommendedName>
</protein>
<sequence>MRYFIRNLPTESKAFVISEIAQYHRSSERRWVRAVNAAMRADTDGNDRLDRSELSRAGVQAQKIDELFRLFGKSDDAAVSRHELNTVSEPLVVAARTLLEVDDGDEVRLPDLLDRAIRVFREVDTDDDLEISASEYQSAFGDVETNANEPSLTRDTVTRLLVNLLRDTSDMTLPPGSLDCSLPRPSSEADIVLLGVYEGAAISDVYIGSPEKQTTTAEINIKAGREPLYIILTAIEPMIWRLTGATGRVERVVLSGPKRARSGAVGISVDKLSLADGDDRDVCVPLFHDIAPQQAKSIGDRIAATIGRAPDRMAATYSVARLLVTSMDFEDAPVSQPLAPPGFDPEEWRAAMQLAPAGLVSIDPSKVAAFAPAARYKVLPHRFGFAKPIPSLPKGVRSGKFGLDLGVAIPEGSPARSSVVPEEAGR</sequence>
<name>A0A2G9WRR4_9HYPH</name>
<organism evidence="2 3">
    <name type="scientific">Pleomorphomonas carboxyditropha</name>
    <dbReference type="NCBI Taxonomy" id="2023338"/>
    <lineage>
        <taxon>Bacteria</taxon>
        <taxon>Pseudomonadati</taxon>
        <taxon>Pseudomonadota</taxon>
        <taxon>Alphaproteobacteria</taxon>
        <taxon>Hyphomicrobiales</taxon>
        <taxon>Pleomorphomonadaceae</taxon>
        <taxon>Pleomorphomonas</taxon>
    </lineage>
</organism>
<comment type="caution">
    <text evidence="2">The sequence shown here is derived from an EMBL/GenBank/DDBJ whole genome shotgun (WGS) entry which is preliminary data.</text>
</comment>
<reference evidence="2 3" key="1">
    <citation type="submission" date="2017-08" db="EMBL/GenBank/DDBJ databases">
        <title>Pleomorphomonas carboxidotrophicus sp. nov., a new mesophilic hydrogenogenic carboxidotroph.</title>
        <authorList>
            <person name="Esquivel-Elizondo S."/>
            <person name="Krajmalnik-Brown R."/>
            <person name="Maldonado J."/>
        </authorList>
    </citation>
    <scope>NUCLEOTIDE SEQUENCE [LARGE SCALE GENOMIC DNA]</scope>
    <source>
        <strain evidence="2 3">SVCO-16</strain>
    </source>
</reference>
<keyword evidence="3" id="KW-1185">Reference proteome</keyword>
<accession>A0A2G9WRR4</accession>
<evidence type="ECO:0000259" key="1">
    <source>
        <dbReference type="PROSITE" id="PS50222"/>
    </source>
</evidence>
<evidence type="ECO:0000313" key="2">
    <source>
        <dbReference type="EMBL" id="PIO97396.1"/>
    </source>
</evidence>
<dbReference type="Gene3D" id="1.10.238.10">
    <property type="entry name" value="EF-hand"/>
    <property type="match status" value="1"/>
</dbReference>